<comment type="caution">
    <text evidence="2">The sequence shown here is derived from an EMBL/GenBank/DDBJ whole genome shotgun (WGS) entry which is preliminary data.</text>
</comment>
<accession>A0ABT2LV49</accession>
<feature type="region of interest" description="Disordered" evidence="1">
    <location>
        <begin position="32"/>
        <end position="151"/>
    </location>
</feature>
<feature type="compositionally biased region" description="Basic and acidic residues" evidence="1">
    <location>
        <begin position="40"/>
        <end position="63"/>
    </location>
</feature>
<gene>
    <name evidence="2" type="ORF">N5A92_23400</name>
</gene>
<evidence type="ECO:0000313" key="2">
    <source>
        <dbReference type="EMBL" id="MCT7377969.1"/>
    </source>
</evidence>
<evidence type="ECO:0000256" key="1">
    <source>
        <dbReference type="SAM" id="MobiDB-lite"/>
    </source>
</evidence>
<dbReference type="Proteomes" id="UP001320831">
    <property type="component" value="Unassembled WGS sequence"/>
</dbReference>
<reference evidence="2 3" key="1">
    <citation type="submission" date="2022-09" db="EMBL/GenBank/DDBJ databases">
        <title>Chelativorans salina sp. nov., a novel slightly halophilic bacterium isolated from a saline lake sediment enrichment.</title>
        <authorList>
            <person name="Gao L."/>
            <person name="Fang B.-Z."/>
            <person name="Li W.-J."/>
        </authorList>
    </citation>
    <scope>NUCLEOTIDE SEQUENCE [LARGE SCALE GENOMIC DNA]</scope>
    <source>
        <strain evidence="2 3">EGI FJ00035</strain>
    </source>
</reference>
<dbReference type="RefSeq" id="WP_260906715.1">
    <property type="nucleotide sequence ID" value="NZ_JAOCZP010000010.1"/>
</dbReference>
<organism evidence="2 3">
    <name type="scientific">Chelativorans salis</name>
    <dbReference type="NCBI Taxonomy" id="2978478"/>
    <lineage>
        <taxon>Bacteria</taxon>
        <taxon>Pseudomonadati</taxon>
        <taxon>Pseudomonadota</taxon>
        <taxon>Alphaproteobacteria</taxon>
        <taxon>Hyphomicrobiales</taxon>
        <taxon>Phyllobacteriaceae</taxon>
        <taxon>Chelativorans</taxon>
    </lineage>
</organism>
<dbReference type="EMBL" id="JAOCZP010000010">
    <property type="protein sequence ID" value="MCT7377969.1"/>
    <property type="molecule type" value="Genomic_DNA"/>
</dbReference>
<name>A0ABT2LV49_9HYPH</name>
<protein>
    <submittedName>
        <fullName evidence="2">Uncharacterized protein</fullName>
    </submittedName>
</protein>
<keyword evidence="3" id="KW-1185">Reference proteome</keyword>
<proteinExistence type="predicted"/>
<sequence length="151" mass="17253">MSKVKDLLVARRREIEAELGPLQAELEQIDAALSAIEPKTPTRKERRRTATKEKPRGTRTQREKAKRKRQPSIADQSRGLLEQNPQGLDTAEIARKLEESHGRKATMRTISTQLSALKRQGRLRQEGRLWRLPISKPEASDEEAEPARQET</sequence>
<evidence type="ECO:0000313" key="3">
    <source>
        <dbReference type="Proteomes" id="UP001320831"/>
    </source>
</evidence>
<feature type="compositionally biased region" description="Basic and acidic residues" evidence="1">
    <location>
        <begin position="92"/>
        <end position="102"/>
    </location>
</feature>